<name>A0A8B7T7X1_HIPAR</name>
<dbReference type="Gene3D" id="3.40.140.10">
    <property type="entry name" value="Cytidine Deaminase, domain 2"/>
    <property type="match status" value="2"/>
</dbReference>
<dbReference type="GeneID" id="109394478"/>
<dbReference type="InterPro" id="IPR016192">
    <property type="entry name" value="APOBEC/CMP_deaminase_Zn-bd"/>
</dbReference>
<evidence type="ECO:0000256" key="12">
    <source>
        <dbReference type="ARBA" id="ARBA00022833"/>
    </source>
</evidence>
<keyword evidence="11" id="KW-0378">Hydrolase</keyword>
<evidence type="ECO:0000313" key="20">
    <source>
        <dbReference type="Proteomes" id="UP000694851"/>
    </source>
</evidence>
<evidence type="ECO:0000256" key="8">
    <source>
        <dbReference type="ARBA" id="ARBA00022588"/>
    </source>
</evidence>
<dbReference type="GO" id="GO:0051607">
    <property type="term" value="P:defense response to virus"/>
    <property type="evidence" value="ECO:0007669"/>
    <property type="project" value="UniProtKB-KW"/>
</dbReference>
<dbReference type="GO" id="GO:0004126">
    <property type="term" value="F:cytidine deaminase activity"/>
    <property type="evidence" value="ECO:0007669"/>
    <property type="project" value="TreeGrafter"/>
</dbReference>
<dbReference type="OrthoDB" id="8676111at2759"/>
<dbReference type="InterPro" id="IPR002125">
    <property type="entry name" value="CMP_dCMP_dom"/>
</dbReference>
<evidence type="ECO:0000256" key="14">
    <source>
        <dbReference type="ARBA" id="ARBA00023118"/>
    </source>
</evidence>
<dbReference type="InterPro" id="IPR016193">
    <property type="entry name" value="Cytidine_deaminase-like"/>
</dbReference>
<dbReference type="GO" id="GO:0045869">
    <property type="term" value="P:negative regulation of single stranded viral RNA replication via double stranded DNA intermediate"/>
    <property type="evidence" value="ECO:0007669"/>
    <property type="project" value="TreeGrafter"/>
</dbReference>
<dbReference type="RefSeq" id="XP_019520118.1">
    <property type="nucleotide sequence ID" value="XM_019664573.1"/>
</dbReference>
<dbReference type="PANTHER" id="PTHR13857:SF20">
    <property type="entry name" value="DNA DC-DU-EDITING ENZYME APOBEC-3G"/>
    <property type="match status" value="1"/>
</dbReference>
<evidence type="ECO:0000256" key="1">
    <source>
        <dbReference type="ARBA" id="ARBA00001947"/>
    </source>
</evidence>
<reference evidence="21" key="1">
    <citation type="submission" date="2025-08" db="UniProtKB">
        <authorList>
            <consortium name="RefSeq"/>
        </authorList>
    </citation>
    <scope>IDENTIFICATION</scope>
    <source>
        <tissue evidence="21">Muscle</tissue>
    </source>
</reference>
<comment type="cofactor">
    <cofactor evidence="1">
        <name>Zn(2+)</name>
        <dbReference type="ChEBI" id="CHEBI:29105"/>
    </cofactor>
</comment>
<keyword evidence="8" id="KW-0399">Innate immunity</keyword>
<dbReference type="AlphaFoldDB" id="A0A8B7T7X1"/>
<dbReference type="GO" id="GO:0070383">
    <property type="term" value="P:DNA cytosine deamination"/>
    <property type="evidence" value="ECO:0007669"/>
    <property type="project" value="TreeGrafter"/>
</dbReference>
<evidence type="ECO:0000256" key="11">
    <source>
        <dbReference type="ARBA" id="ARBA00022801"/>
    </source>
</evidence>
<dbReference type="CDD" id="cd01283">
    <property type="entry name" value="cytidine_deaminase"/>
    <property type="match status" value="1"/>
</dbReference>
<accession>A0A8B7T7X1</accession>
<dbReference type="PROSITE" id="PS51747">
    <property type="entry name" value="CYT_DCMP_DEAMINASES_2"/>
    <property type="match status" value="2"/>
</dbReference>
<dbReference type="GO" id="GO:0005634">
    <property type="term" value="C:nucleus"/>
    <property type="evidence" value="ECO:0007669"/>
    <property type="project" value="UniProtKB-SubCell"/>
</dbReference>
<comment type="catalytic activity">
    <reaction evidence="18">
        <text>a 2'-deoxycytidine in single-stranded DNA + H2O + H(+) = a 2'-deoxyuridine in single-stranded DNA + NH4(+)</text>
        <dbReference type="Rhea" id="RHEA:50948"/>
        <dbReference type="Rhea" id="RHEA-COMP:12846"/>
        <dbReference type="Rhea" id="RHEA-COMP:12847"/>
        <dbReference type="ChEBI" id="CHEBI:15377"/>
        <dbReference type="ChEBI" id="CHEBI:15378"/>
        <dbReference type="ChEBI" id="CHEBI:28938"/>
        <dbReference type="ChEBI" id="CHEBI:85452"/>
        <dbReference type="ChEBI" id="CHEBI:133902"/>
        <dbReference type="EC" id="3.5.4.38"/>
    </reaction>
</comment>
<evidence type="ECO:0000256" key="16">
    <source>
        <dbReference type="ARBA" id="ARBA00029489"/>
    </source>
</evidence>
<evidence type="ECO:0000256" key="9">
    <source>
        <dbReference type="ARBA" id="ARBA00022723"/>
    </source>
</evidence>
<evidence type="ECO:0000313" key="21">
    <source>
        <dbReference type="RefSeq" id="XP_019520118.1"/>
    </source>
</evidence>
<dbReference type="GO" id="GO:0016554">
    <property type="term" value="P:cytidine to uridine editing"/>
    <property type="evidence" value="ECO:0007669"/>
    <property type="project" value="TreeGrafter"/>
</dbReference>
<dbReference type="KEGG" id="hai:109394478"/>
<keyword evidence="12" id="KW-0862">Zinc</keyword>
<dbReference type="EC" id="3.5.4.38" evidence="16"/>
<keyword evidence="10" id="KW-0677">Repeat</keyword>
<dbReference type="InterPro" id="IPR050610">
    <property type="entry name" value="APOBEC_Cyt_Deaminase"/>
</dbReference>
<keyword evidence="9" id="KW-0479">Metal-binding</keyword>
<organism evidence="20 21">
    <name type="scientific">Hipposideros armiger</name>
    <name type="common">Great Himalayan leaf-nosed bat</name>
    <dbReference type="NCBI Taxonomy" id="186990"/>
    <lineage>
        <taxon>Eukaryota</taxon>
        <taxon>Metazoa</taxon>
        <taxon>Chordata</taxon>
        <taxon>Craniata</taxon>
        <taxon>Vertebrata</taxon>
        <taxon>Euteleostomi</taxon>
        <taxon>Mammalia</taxon>
        <taxon>Eutheria</taxon>
        <taxon>Laurasiatheria</taxon>
        <taxon>Chiroptera</taxon>
        <taxon>Yinpterochiroptera</taxon>
        <taxon>Rhinolophoidea</taxon>
        <taxon>Hipposideridae</taxon>
        <taxon>Hipposideros</taxon>
    </lineage>
</organism>
<dbReference type="PANTHER" id="PTHR13857">
    <property type="entry name" value="MRNA EDITING ENZYME"/>
    <property type="match status" value="1"/>
</dbReference>
<keyword evidence="6" id="KW-0963">Cytoplasm</keyword>
<protein>
    <recommendedName>
        <fullName evidence="5">DNA dC-&gt;dU-editing enzyme APOBEC-3G</fullName>
        <ecNumber evidence="16">3.5.4.38</ecNumber>
    </recommendedName>
    <alternativeName>
        <fullName evidence="17">Deoxycytidine deaminase</fullName>
    </alternativeName>
</protein>
<evidence type="ECO:0000256" key="10">
    <source>
        <dbReference type="ARBA" id="ARBA00022737"/>
    </source>
</evidence>
<evidence type="ECO:0000259" key="19">
    <source>
        <dbReference type="PROSITE" id="PS51747"/>
    </source>
</evidence>
<feature type="domain" description="CMP/dCMP-type deaminase" evidence="19">
    <location>
        <begin position="1"/>
        <end position="76"/>
    </location>
</feature>
<keyword evidence="14" id="KW-0051">Antiviral defense</keyword>
<evidence type="ECO:0000256" key="2">
    <source>
        <dbReference type="ARBA" id="ARBA00004123"/>
    </source>
</evidence>
<dbReference type="PROSITE" id="PS00903">
    <property type="entry name" value="CYT_DCMP_DEAMINASES_1"/>
    <property type="match status" value="1"/>
</dbReference>
<evidence type="ECO:0000256" key="3">
    <source>
        <dbReference type="ARBA" id="ARBA00004201"/>
    </source>
</evidence>
<evidence type="ECO:0000256" key="6">
    <source>
        <dbReference type="ARBA" id="ARBA00022490"/>
    </source>
</evidence>
<evidence type="ECO:0000256" key="17">
    <source>
        <dbReference type="ARBA" id="ARBA00032972"/>
    </source>
</evidence>
<evidence type="ECO:0000256" key="7">
    <source>
        <dbReference type="ARBA" id="ARBA00022553"/>
    </source>
</evidence>
<evidence type="ECO:0000256" key="4">
    <source>
        <dbReference type="ARBA" id="ARBA00006576"/>
    </source>
</evidence>
<comment type="similarity">
    <text evidence="4">Belongs to the cytidine and deoxycytidylate deaminase family.</text>
</comment>
<keyword evidence="20" id="KW-1185">Reference proteome</keyword>
<dbReference type="SUPFAM" id="SSF53927">
    <property type="entry name" value="Cytidine deaminase-like"/>
    <property type="match status" value="1"/>
</dbReference>
<keyword evidence="13" id="KW-0391">Immunity</keyword>
<feature type="domain" description="CMP/dCMP-type deaminase" evidence="19">
    <location>
        <begin position="113"/>
        <end position="238"/>
    </location>
</feature>
<evidence type="ECO:0000256" key="18">
    <source>
        <dbReference type="ARBA" id="ARBA00049114"/>
    </source>
</evidence>
<proteinExistence type="inferred from homology"/>
<comment type="subcellular location">
    <subcellularLocation>
        <location evidence="3">Cytoplasm</location>
        <location evidence="3">P-body</location>
    </subcellularLocation>
    <subcellularLocation>
        <location evidence="2">Nucleus</location>
    </subcellularLocation>
</comment>
<dbReference type="GO" id="GO:0045087">
    <property type="term" value="P:innate immune response"/>
    <property type="evidence" value="ECO:0007669"/>
    <property type="project" value="UniProtKB-KW"/>
</dbReference>
<dbReference type="GO" id="GO:0000932">
    <property type="term" value="C:P-body"/>
    <property type="evidence" value="ECO:0007669"/>
    <property type="project" value="UniProtKB-SubCell"/>
</dbReference>
<evidence type="ECO:0000256" key="5">
    <source>
        <dbReference type="ARBA" id="ARBA00020239"/>
    </source>
</evidence>
<gene>
    <name evidence="21" type="primary">LOC109394478</name>
</gene>
<keyword evidence="15" id="KW-0539">Nucleus</keyword>
<dbReference type="GO" id="GO:0008270">
    <property type="term" value="F:zinc ion binding"/>
    <property type="evidence" value="ECO:0007669"/>
    <property type="project" value="InterPro"/>
</dbReference>
<sequence>MCLLDQIPSWTLNESPQYRITCYISYSPCHDCAENLAAFLRENSRVQLRICASRIYKVGEYKTGLCTLQKAGAQVTIMTPKGQHGTHGVQKMCQVRPLMDKEIFRENFHQDRWPHETYLCYEVERLEGDSWITVEELKGFLRNEPKINQFLPANNVDPGRHAELCLLDQIPSWTLNESLQYRITCYISWSPCHDCAENLAAFLRENSHVQLRISASCIYTRGMYGTGLHTLQKAGAQVTIMTPEGQHGTHGVQVGWERPVGSC</sequence>
<dbReference type="GO" id="GO:0003723">
    <property type="term" value="F:RNA binding"/>
    <property type="evidence" value="ECO:0007669"/>
    <property type="project" value="TreeGrafter"/>
</dbReference>
<keyword evidence="7" id="KW-0597">Phosphoprotein</keyword>
<dbReference type="Proteomes" id="UP000694851">
    <property type="component" value="Unplaced"/>
</dbReference>
<evidence type="ECO:0000256" key="15">
    <source>
        <dbReference type="ARBA" id="ARBA00023242"/>
    </source>
</evidence>
<evidence type="ECO:0000256" key="13">
    <source>
        <dbReference type="ARBA" id="ARBA00022859"/>
    </source>
</evidence>
<dbReference type="Pfam" id="PF18772">
    <property type="entry name" value="APOBEC2"/>
    <property type="match status" value="2"/>
</dbReference>